<sequence length="54" mass="6498">LLNKHYCRDYELGVDSTDNYKQIQPRLVNTEEYLQEVQMLMKSDQFCTGKINRK</sequence>
<accession>A0A094ZM84</accession>
<dbReference type="AlphaFoldDB" id="A0A094ZM84"/>
<feature type="non-terminal residue" evidence="1">
    <location>
        <position position="1"/>
    </location>
</feature>
<feature type="non-terminal residue" evidence="1">
    <location>
        <position position="54"/>
    </location>
</feature>
<protein>
    <submittedName>
        <fullName evidence="1">Uncharacterized protein</fullName>
    </submittedName>
</protein>
<organism evidence="1">
    <name type="scientific">Schistosoma haematobium</name>
    <name type="common">Blood fluke</name>
    <dbReference type="NCBI Taxonomy" id="6185"/>
    <lineage>
        <taxon>Eukaryota</taxon>
        <taxon>Metazoa</taxon>
        <taxon>Spiralia</taxon>
        <taxon>Lophotrochozoa</taxon>
        <taxon>Platyhelminthes</taxon>
        <taxon>Trematoda</taxon>
        <taxon>Digenea</taxon>
        <taxon>Strigeidida</taxon>
        <taxon>Schistosomatoidea</taxon>
        <taxon>Schistosomatidae</taxon>
        <taxon>Schistosoma</taxon>
    </lineage>
</organism>
<name>A0A094ZM84_SCHHA</name>
<reference evidence="1" key="1">
    <citation type="journal article" date="2012" name="Nat. Genet.">
        <title>Whole-genome sequence of Schistosoma haematobium.</title>
        <authorList>
            <person name="Young N.D."/>
            <person name="Jex A.R."/>
            <person name="Li B."/>
            <person name="Liu S."/>
            <person name="Yang L."/>
            <person name="Xiong Z."/>
            <person name="Li Y."/>
            <person name="Cantacessi C."/>
            <person name="Hall R.S."/>
            <person name="Xu X."/>
            <person name="Chen F."/>
            <person name="Wu X."/>
            <person name="Zerlotini A."/>
            <person name="Oliveira G."/>
            <person name="Hofmann A."/>
            <person name="Zhang G."/>
            <person name="Fang X."/>
            <person name="Kang Y."/>
            <person name="Campbell B.E."/>
            <person name="Loukas A."/>
            <person name="Ranganathan S."/>
            <person name="Rollinson D."/>
            <person name="Rinaldi G."/>
            <person name="Brindley P.J."/>
            <person name="Yang H."/>
            <person name="Wang J."/>
            <person name="Wang J."/>
            <person name="Gasser R.B."/>
        </authorList>
    </citation>
    <scope>NUCLEOTIDE SEQUENCE [LARGE SCALE GENOMIC DNA]</scope>
</reference>
<gene>
    <name evidence="1" type="ORF">MS3_03395</name>
</gene>
<evidence type="ECO:0000313" key="1">
    <source>
        <dbReference type="EMBL" id="KGB35162.1"/>
    </source>
</evidence>
<proteinExistence type="predicted"/>
<dbReference type="EMBL" id="KL250662">
    <property type="protein sequence ID" value="KGB35162.1"/>
    <property type="molecule type" value="Genomic_DNA"/>
</dbReference>